<dbReference type="SUPFAM" id="SSF51556">
    <property type="entry name" value="Metallo-dependent hydrolases"/>
    <property type="match status" value="1"/>
</dbReference>
<accession>A0ABN2NA75</accession>
<dbReference type="InterPro" id="IPR052350">
    <property type="entry name" value="Metallo-dep_Lactonases"/>
</dbReference>
<comment type="caution">
    <text evidence="3">The sequence shown here is derived from an EMBL/GenBank/DDBJ whole genome shotgun (WGS) entry which is preliminary data.</text>
</comment>
<feature type="domain" description="Amidohydrolase-related" evidence="2">
    <location>
        <begin position="43"/>
        <end position="349"/>
    </location>
</feature>
<evidence type="ECO:0000313" key="3">
    <source>
        <dbReference type="EMBL" id="GAA1857946.1"/>
    </source>
</evidence>
<comment type="similarity">
    <text evidence="1">Belongs to the metallo-dependent hydrolases superfamily.</text>
</comment>
<evidence type="ECO:0000256" key="1">
    <source>
        <dbReference type="ARBA" id="ARBA00038310"/>
    </source>
</evidence>
<sequence length="350" mass="38191">MSFALLRTTEGRPPEFGLIYPPDHGWLAKAPAEEVLFPDLPVVDPHHHLWEHPGFRYLLDEFAEDTAGGHNVVATVYTDCLTAYRTDGPEALRPVGETEFAATVAARAANGPVAVGAGITGFADLRLGAAVEEVLTAHIAAGEGRFRGTRFATSYDGDPGIENSHTGSVPGMLADPEVRKGAAVLRDLGLTLDTWVFFHQLDEVAGIADALPDLPIVLDHCGGPLGYARFTGRREAEFDTWRRGVRAVAERPNVNCKIGGLVARLAAFDYRTAERPASSTELAALWRPYIETCIETFGPDRCMFESNYPVDKVAVPYRTLWNTYKRVTEGMTDGERADLFAGTARRVYAL</sequence>
<organism evidence="3 4">
    <name type="scientific">Pseudonocardia ailaonensis</name>
    <dbReference type="NCBI Taxonomy" id="367279"/>
    <lineage>
        <taxon>Bacteria</taxon>
        <taxon>Bacillati</taxon>
        <taxon>Actinomycetota</taxon>
        <taxon>Actinomycetes</taxon>
        <taxon>Pseudonocardiales</taxon>
        <taxon>Pseudonocardiaceae</taxon>
        <taxon>Pseudonocardia</taxon>
    </lineage>
</organism>
<dbReference type="PANTHER" id="PTHR43569">
    <property type="entry name" value="AMIDOHYDROLASE"/>
    <property type="match status" value="1"/>
</dbReference>
<dbReference type="InterPro" id="IPR032466">
    <property type="entry name" value="Metal_Hydrolase"/>
</dbReference>
<proteinExistence type="inferred from homology"/>
<protein>
    <submittedName>
        <fullName evidence="3">Amidohydrolase family protein</fullName>
    </submittedName>
</protein>
<dbReference type="PANTHER" id="PTHR43569:SF1">
    <property type="entry name" value="BLL3371 PROTEIN"/>
    <property type="match status" value="1"/>
</dbReference>
<dbReference type="EMBL" id="BAAAQK010000016">
    <property type="protein sequence ID" value="GAA1857946.1"/>
    <property type="molecule type" value="Genomic_DNA"/>
</dbReference>
<reference evidence="3 4" key="1">
    <citation type="journal article" date="2019" name="Int. J. Syst. Evol. Microbiol.">
        <title>The Global Catalogue of Microorganisms (GCM) 10K type strain sequencing project: providing services to taxonomists for standard genome sequencing and annotation.</title>
        <authorList>
            <consortium name="The Broad Institute Genomics Platform"/>
            <consortium name="The Broad Institute Genome Sequencing Center for Infectious Disease"/>
            <person name="Wu L."/>
            <person name="Ma J."/>
        </authorList>
    </citation>
    <scope>NUCLEOTIDE SEQUENCE [LARGE SCALE GENOMIC DNA]</scope>
    <source>
        <strain evidence="3 4">JCM 16009</strain>
    </source>
</reference>
<gene>
    <name evidence="3" type="ORF">GCM10009836_42630</name>
</gene>
<dbReference type="InterPro" id="IPR006680">
    <property type="entry name" value="Amidohydro-rel"/>
</dbReference>
<name>A0ABN2NA75_9PSEU</name>
<dbReference type="Pfam" id="PF04909">
    <property type="entry name" value="Amidohydro_2"/>
    <property type="match status" value="1"/>
</dbReference>
<dbReference type="Proteomes" id="UP001500449">
    <property type="component" value="Unassembled WGS sequence"/>
</dbReference>
<evidence type="ECO:0000259" key="2">
    <source>
        <dbReference type="Pfam" id="PF04909"/>
    </source>
</evidence>
<evidence type="ECO:0000313" key="4">
    <source>
        <dbReference type="Proteomes" id="UP001500449"/>
    </source>
</evidence>
<keyword evidence="4" id="KW-1185">Reference proteome</keyword>
<dbReference type="RefSeq" id="WP_344419766.1">
    <property type="nucleotide sequence ID" value="NZ_BAAAQK010000016.1"/>
</dbReference>
<dbReference type="Gene3D" id="3.20.20.140">
    <property type="entry name" value="Metal-dependent hydrolases"/>
    <property type="match status" value="1"/>
</dbReference>